<dbReference type="RefSeq" id="WP_179813836.1">
    <property type="nucleotide sequence ID" value="NZ_JACBZD010000001.1"/>
</dbReference>
<feature type="compositionally biased region" description="Basic and acidic residues" evidence="2">
    <location>
        <begin position="19"/>
        <end position="29"/>
    </location>
</feature>
<dbReference type="Pfam" id="PF00160">
    <property type="entry name" value="Pro_isomerase"/>
    <property type="match status" value="1"/>
</dbReference>
<dbReference type="InterPro" id="IPR029000">
    <property type="entry name" value="Cyclophilin-like_dom_sf"/>
</dbReference>
<dbReference type="CDD" id="cd00317">
    <property type="entry name" value="cyclophilin"/>
    <property type="match status" value="1"/>
</dbReference>
<keyword evidence="5" id="KW-0413">Isomerase</keyword>
<feature type="domain" description="PPIase cyclophilin-type" evidence="4">
    <location>
        <begin position="128"/>
        <end position="277"/>
    </location>
</feature>
<dbReference type="PANTHER" id="PTHR45625">
    <property type="entry name" value="PEPTIDYL-PROLYL CIS-TRANS ISOMERASE-RELATED"/>
    <property type="match status" value="1"/>
</dbReference>
<evidence type="ECO:0000313" key="5">
    <source>
        <dbReference type="EMBL" id="NYI05015.1"/>
    </source>
</evidence>
<comment type="function">
    <text evidence="1">PPIases accelerate the folding of proteins. It catalyzes the cis-trans isomerization of proline imidic peptide bonds in oligopeptides.</text>
</comment>
<dbReference type="EC" id="5.2.1.8" evidence="5"/>
<evidence type="ECO:0000256" key="3">
    <source>
        <dbReference type="SAM" id="Phobius"/>
    </source>
</evidence>
<dbReference type="PANTHER" id="PTHR45625:SF3">
    <property type="entry name" value="PEPTIDYL-PROLYL CIS-TRANS ISOMERASE B-RELATED"/>
    <property type="match status" value="1"/>
</dbReference>
<keyword evidence="3" id="KW-0812">Transmembrane</keyword>
<feature type="transmembrane region" description="Helical" evidence="3">
    <location>
        <begin position="37"/>
        <end position="56"/>
    </location>
</feature>
<name>A0A852ZT53_9ACTN</name>
<dbReference type="SUPFAM" id="SSF50891">
    <property type="entry name" value="Cyclophilin-like"/>
    <property type="match status" value="1"/>
</dbReference>
<keyword evidence="6" id="KW-1185">Reference proteome</keyword>
<feature type="compositionally biased region" description="Basic residues" evidence="2">
    <location>
        <begin position="1"/>
        <end position="18"/>
    </location>
</feature>
<dbReference type="GO" id="GO:0003755">
    <property type="term" value="F:peptidyl-prolyl cis-trans isomerase activity"/>
    <property type="evidence" value="ECO:0007669"/>
    <property type="project" value="UniProtKB-EC"/>
</dbReference>
<feature type="region of interest" description="Disordered" evidence="2">
    <location>
        <begin position="1"/>
        <end position="33"/>
    </location>
</feature>
<comment type="caution">
    <text evidence="5">The sequence shown here is derived from an EMBL/GenBank/DDBJ whole genome shotgun (WGS) entry which is preliminary data.</text>
</comment>
<reference evidence="5 6" key="1">
    <citation type="submission" date="2020-07" db="EMBL/GenBank/DDBJ databases">
        <title>Sequencing the genomes of 1000 actinobacteria strains.</title>
        <authorList>
            <person name="Klenk H.-P."/>
        </authorList>
    </citation>
    <scope>NUCLEOTIDE SEQUENCE [LARGE SCALE GENOMIC DNA]</scope>
    <source>
        <strain evidence="5 6">DSM 42178</strain>
    </source>
</reference>
<dbReference type="Proteomes" id="UP000567795">
    <property type="component" value="Unassembled WGS sequence"/>
</dbReference>
<dbReference type="Gene3D" id="2.40.100.10">
    <property type="entry name" value="Cyclophilin-like"/>
    <property type="match status" value="1"/>
</dbReference>
<sequence length="282" mass="29291">MVSNKEKRRRELARQRHLRQLERQREAAAKRRRRNRITALTVAGVLVLAGGAWTTVELVGGDDDSSQDTAADTASPSPSASASTVATPIEGCTEPTDATPNGATFDAEPAMEIDESATYTMTLATNCGDITVEMDASKAPHTVNSFAFLAGEDYFDNSVCHRVTSGTLNVLQCGDPTGQGTGGPGYTIPDENLDDPAVEGETYPAGTVAMANTGQPDSGGSQFFIVYEDSQLPASYTPFGTVTSGLDRVAAVAAAGVQGGGQDGAPVQGVQLTDVTVAPKES</sequence>
<proteinExistence type="predicted"/>
<evidence type="ECO:0000256" key="1">
    <source>
        <dbReference type="ARBA" id="ARBA00002388"/>
    </source>
</evidence>
<feature type="region of interest" description="Disordered" evidence="2">
    <location>
        <begin position="59"/>
        <end position="105"/>
    </location>
</feature>
<dbReference type="InterPro" id="IPR002130">
    <property type="entry name" value="Cyclophilin-type_PPIase_dom"/>
</dbReference>
<protein>
    <submittedName>
        <fullName evidence="5">Peptidyl-prolyl cis-trans isomerase B (Cyclophilin B)</fullName>
        <ecNumber evidence="5">5.2.1.8</ecNumber>
    </submittedName>
</protein>
<dbReference type="InterPro" id="IPR044666">
    <property type="entry name" value="Cyclophilin_A-like"/>
</dbReference>
<evidence type="ECO:0000313" key="6">
    <source>
        <dbReference type="Proteomes" id="UP000567795"/>
    </source>
</evidence>
<evidence type="ECO:0000256" key="2">
    <source>
        <dbReference type="SAM" id="MobiDB-lite"/>
    </source>
</evidence>
<accession>A0A852ZT53</accession>
<dbReference type="AlphaFoldDB" id="A0A852ZT53"/>
<keyword evidence="3" id="KW-0472">Membrane</keyword>
<keyword evidence="3" id="KW-1133">Transmembrane helix</keyword>
<gene>
    <name evidence="5" type="ORF">FHU37_001958</name>
</gene>
<evidence type="ECO:0000259" key="4">
    <source>
        <dbReference type="PROSITE" id="PS50072"/>
    </source>
</evidence>
<feature type="compositionally biased region" description="Low complexity" evidence="2">
    <location>
        <begin position="67"/>
        <end position="88"/>
    </location>
</feature>
<dbReference type="EMBL" id="JACBZD010000001">
    <property type="protein sequence ID" value="NYI05015.1"/>
    <property type="molecule type" value="Genomic_DNA"/>
</dbReference>
<dbReference type="PROSITE" id="PS50072">
    <property type="entry name" value="CSA_PPIASE_2"/>
    <property type="match status" value="1"/>
</dbReference>
<organism evidence="5 6">
    <name type="scientific">Allostreptomyces psammosilenae</name>
    <dbReference type="NCBI Taxonomy" id="1892865"/>
    <lineage>
        <taxon>Bacteria</taxon>
        <taxon>Bacillati</taxon>
        <taxon>Actinomycetota</taxon>
        <taxon>Actinomycetes</taxon>
        <taxon>Kitasatosporales</taxon>
        <taxon>Streptomycetaceae</taxon>
        <taxon>Allostreptomyces</taxon>
    </lineage>
</organism>